<feature type="transmembrane region" description="Helical" evidence="1">
    <location>
        <begin position="246"/>
        <end position="264"/>
    </location>
</feature>
<keyword evidence="3" id="KW-1185">Reference proteome</keyword>
<evidence type="ECO:0000256" key="1">
    <source>
        <dbReference type="SAM" id="Phobius"/>
    </source>
</evidence>
<proteinExistence type="predicted"/>
<sequence length="265" mass="27939">MKNLINFFKGMIIGIANIIPGLSGGTMAVVFDLYDDLINAISTLTKKFKENMLFLIPIGLGAGVGVLGFSKLLEFLLQNYNIPTNFFFMGLILGSAPLIYKKSTTKGINPKVIISFVIALLIIVAMKVVIPPSSGLELTRLTVTSFIILFLSGVVAAGSMIIPGISGSFVLLLLGVYYSILGAVADLNIPILIPVALGVLVGVLATSKLIDILLKKVPEITYSAILGFVLGSLVVIYPGFTFSIQGVIAVVVLIIGAAASFISSK</sequence>
<feature type="transmembrane region" description="Helical" evidence="1">
    <location>
        <begin position="191"/>
        <end position="210"/>
    </location>
</feature>
<name>A0A1M5XMY5_9CLOT</name>
<evidence type="ECO:0000313" key="3">
    <source>
        <dbReference type="Proteomes" id="UP000184526"/>
    </source>
</evidence>
<organism evidence="2 3">
    <name type="scientific">Clostridium collagenovorans DSM 3089</name>
    <dbReference type="NCBI Taxonomy" id="1121306"/>
    <lineage>
        <taxon>Bacteria</taxon>
        <taxon>Bacillati</taxon>
        <taxon>Bacillota</taxon>
        <taxon>Clostridia</taxon>
        <taxon>Eubacteriales</taxon>
        <taxon>Clostridiaceae</taxon>
        <taxon>Clostridium</taxon>
    </lineage>
</organism>
<dbReference type="Pfam" id="PF04018">
    <property type="entry name" value="VCA0040-like"/>
    <property type="match status" value="1"/>
</dbReference>
<gene>
    <name evidence="2" type="ORF">SAMN02745196_02328</name>
</gene>
<dbReference type="OrthoDB" id="9793746at2"/>
<feature type="transmembrane region" description="Helical" evidence="1">
    <location>
        <begin position="169"/>
        <end position="185"/>
    </location>
</feature>
<dbReference type="RefSeq" id="WP_072832185.1">
    <property type="nucleotide sequence ID" value="NZ_FQXP01000009.1"/>
</dbReference>
<feature type="transmembrane region" description="Helical" evidence="1">
    <location>
        <begin position="142"/>
        <end position="162"/>
    </location>
</feature>
<protein>
    <submittedName>
        <fullName evidence="2">Putative membrane protein</fullName>
    </submittedName>
</protein>
<feature type="transmembrane region" description="Helical" evidence="1">
    <location>
        <begin position="52"/>
        <end position="70"/>
    </location>
</feature>
<dbReference type="PANTHER" id="PTHR37308:SF1">
    <property type="entry name" value="POLYPRENYL-PHOSPHATE TRANSPORTER"/>
    <property type="match status" value="1"/>
</dbReference>
<feature type="transmembrane region" description="Helical" evidence="1">
    <location>
        <begin position="82"/>
        <end position="100"/>
    </location>
</feature>
<dbReference type="STRING" id="1121306.SAMN02745196_02328"/>
<keyword evidence="1" id="KW-0812">Transmembrane</keyword>
<dbReference type="AlphaFoldDB" id="A0A1M5XMY5"/>
<dbReference type="PANTHER" id="PTHR37308">
    <property type="entry name" value="INTEGRAL MEMBRANE PROTEIN"/>
    <property type="match status" value="1"/>
</dbReference>
<dbReference type="Proteomes" id="UP000184526">
    <property type="component" value="Unassembled WGS sequence"/>
</dbReference>
<keyword evidence="1" id="KW-0472">Membrane</keyword>
<keyword evidence="1" id="KW-1133">Transmembrane helix</keyword>
<evidence type="ECO:0000313" key="2">
    <source>
        <dbReference type="EMBL" id="SHI01161.1"/>
    </source>
</evidence>
<dbReference type="InterPro" id="IPR007163">
    <property type="entry name" value="VCA0040-like"/>
</dbReference>
<feature type="transmembrane region" description="Helical" evidence="1">
    <location>
        <begin position="12"/>
        <end position="31"/>
    </location>
</feature>
<accession>A0A1M5XMY5</accession>
<feature type="transmembrane region" description="Helical" evidence="1">
    <location>
        <begin position="222"/>
        <end position="240"/>
    </location>
</feature>
<reference evidence="2 3" key="1">
    <citation type="submission" date="2016-11" db="EMBL/GenBank/DDBJ databases">
        <authorList>
            <person name="Jaros S."/>
            <person name="Januszkiewicz K."/>
            <person name="Wedrychowicz H."/>
        </authorList>
    </citation>
    <scope>NUCLEOTIDE SEQUENCE [LARGE SCALE GENOMIC DNA]</scope>
    <source>
        <strain evidence="2 3">DSM 3089</strain>
    </source>
</reference>
<dbReference type="EMBL" id="FQXP01000009">
    <property type="protein sequence ID" value="SHI01161.1"/>
    <property type="molecule type" value="Genomic_DNA"/>
</dbReference>
<feature type="transmembrane region" description="Helical" evidence="1">
    <location>
        <begin position="112"/>
        <end position="130"/>
    </location>
</feature>